<feature type="region of interest" description="Disordered" evidence="1">
    <location>
        <begin position="189"/>
        <end position="222"/>
    </location>
</feature>
<dbReference type="Proteomes" id="UP001197093">
    <property type="component" value="Unassembled WGS sequence"/>
</dbReference>
<organism evidence="2 3">
    <name type="scientific">Staphylotrichum longicolle</name>
    <dbReference type="NCBI Taxonomy" id="669026"/>
    <lineage>
        <taxon>Eukaryota</taxon>
        <taxon>Fungi</taxon>
        <taxon>Dikarya</taxon>
        <taxon>Ascomycota</taxon>
        <taxon>Pezizomycotina</taxon>
        <taxon>Sordariomycetes</taxon>
        <taxon>Sordariomycetidae</taxon>
        <taxon>Sordariales</taxon>
        <taxon>Chaetomiaceae</taxon>
        <taxon>Staphylotrichum</taxon>
    </lineage>
</organism>
<sequence length="429" mass="46167">MSTTVSYGVPPHTAYTTASYDTTASVTAEPYTAYTTSTYMTPSREPGHAPQLSEESEDPLATIDPAAGMTMTGSSTRETQARHVRFGSHGSDDSSDLADAFAQVDICGPAAQQQQLVAAEAEPLLAGTHVKKGMVRFEHAGQKFKTRSDQWVQVSTTEGAVYWQFTHPSSGQSYWTWDFGQTLESQLAVSQGLGDQTSGTGRAPQQQPQDQSPLAAAATAATAGAEPTSAAFPAAPSPLMHFPHCRLNITHIPYTHNDGTASASSPGKIEQIALPGALVRTLLSHFEETQQPSFPGPPSPPGTSPPPPTSSSSSLSSAYSSDDRERKTTFSTSVAPNPLLRMRIQRHFDDADDWVFSRFLLADFTDFREDEAEALSAQGQLCFWASVVLQPLPQSQPQGEEQGVRMWELGFVVQRVGVTDQGSGWCECF</sequence>
<name>A0AAD4I0C4_9PEZI</name>
<dbReference type="EMBL" id="JAHCVI010000002">
    <property type="protein sequence ID" value="KAG7289816.1"/>
    <property type="molecule type" value="Genomic_DNA"/>
</dbReference>
<reference evidence="2" key="1">
    <citation type="submission" date="2023-02" db="EMBL/GenBank/DDBJ databases">
        <authorList>
            <person name="Palmer J.M."/>
        </authorList>
    </citation>
    <scope>NUCLEOTIDE SEQUENCE</scope>
    <source>
        <strain evidence="2">FW57</strain>
    </source>
</reference>
<gene>
    <name evidence="2" type="ORF">NEMBOFW57_006193</name>
</gene>
<feature type="compositionally biased region" description="Low complexity" evidence="1">
    <location>
        <begin position="310"/>
        <end position="320"/>
    </location>
</feature>
<comment type="caution">
    <text evidence="2">The sequence shown here is derived from an EMBL/GenBank/DDBJ whole genome shotgun (WGS) entry which is preliminary data.</text>
</comment>
<proteinExistence type="predicted"/>
<keyword evidence="3" id="KW-1185">Reference proteome</keyword>
<protein>
    <submittedName>
        <fullName evidence="2">Uncharacterized protein</fullName>
    </submittedName>
</protein>
<evidence type="ECO:0000313" key="2">
    <source>
        <dbReference type="EMBL" id="KAG7289816.1"/>
    </source>
</evidence>
<feature type="region of interest" description="Disordered" evidence="1">
    <location>
        <begin position="37"/>
        <end position="57"/>
    </location>
</feature>
<dbReference type="AlphaFoldDB" id="A0AAD4I0C4"/>
<accession>A0AAD4I0C4</accession>
<feature type="region of interest" description="Disordered" evidence="1">
    <location>
        <begin position="288"/>
        <end position="332"/>
    </location>
</feature>
<evidence type="ECO:0000256" key="1">
    <source>
        <dbReference type="SAM" id="MobiDB-lite"/>
    </source>
</evidence>
<feature type="compositionally biased region" description="Polar residues" evidence="1">
    <location>
        <begin position="189"/>
        <end position="212"/>
    </location>
</feature>
<evidence type="ECO:0000313" key="3">
    <source>
        <dbReference type="Proteomes" id="UP001197093"/>
    </source>
</evidence>
<feature type="compositionally biased region" description="Pro residues" evidence="1">
    <location>
        <begin position="294"/>
        <end position="309"/>
    </location>
</feature>